<evidence type="ECO:0000256" key="9">
    <source>
        <dbReference type="SAM" id="SignalP"/>
    </source>
</evidence>
<keyword evidence="5" id="KW-0278">Fertilization</keyword>
<dbReference type="InterPro" id="IPR044711">
    <property type="entry name" value="EC11-15"/>
</dbReference>
<dbReference type="GO" id="GO:0005576">
    <property type="term" value="C:extracellular region"/>
    <property type="evidence" value="ECO:0007669"/>
    <property type="project" value="UniProtKB-SubCell"/>
</dbReference>
<evidence type="ECO:0000256" key="1">
    <source>
        <dbReference type="ARBA" id="ARBA00004541"/>
    </source>
</evidence>
<evidence type="ECO:0000256" key="2">
    <source>
        <dbReference type="ARBA" id="ARBA00004613"/>
    </source>
</evidence>
<dbReference type="GO" id="GO:0009567">
    <property type="term" value="P:double fertilization forming a zygote and endosperm"/>
    <property type="evidence" value="ECO:0007669"/>
    <property type="project" value="InterPro"/>
</dbReference>
<comment type="function">
    <text evidence="7">Involved in the regulation of gamete interactions during the double fertilization and to prevent multiple-pollen tube attraction; mediates the redistribution of the gamete fusogen HAP2/GCS1 to the cell surface after secretion upon sperm arrival.</text>
</comment>
<comment type="similarity">
    <text evidence="8">Belongs to the plant egg cell-secreted peptide family.</text>
</comment>
<evidence type="ECO:0000256" key="8">
    <source>
        <dbReference type="ARBA" id="ARBA00034484"/>
    </source>
</evidence>
<keyword evidence="3" id="KW-0964">Secreted</keyword>
<feature type="chain" id="PRO_5014873580" description="Prolamin-like domain-containing protein" evidence="9">
    <location>
        <begin position="23"/>
        <end position="102"/>
    </location>
</feature>
<feature type="domain" description="Prolamin-like" evidence="10">
    <location>
        <begin position="40"/>
        <end position="86"/>
    </location>
</feature>
<gene>
    <name evidence="11" type="ORF">FSB_LOCUS53471</name>
</gene>
<dbReference type="PANTHER" id="PTHR35293">
    <property type="entry name" value="EGG CELL-SECRETED PROTEIN 1.5"/>
    <property type="match status" value="1"/>
</dbReference>
<feature type="signal peptide" evidence="9">
    <location>
        <begin position="1"/>
        <end position="22"/>
    </location>
</feature>
<dbReference type="EMBL" id="OIVN01006124">
    <property type="protein sequence ID" value="SPD25589.1"/>
    <property type="molecule type" value="Genomic_DNA"/>
</dbReference>
<evidence type="ECO:0000256" key="3">
    <source>
        <dbReference type="ARBA" id="ARBA00022525"/>
    </source>
</evidence>
<dbReference type="Pfam" id="PF05617">
    <property type="entry name" value="Prolamin_like"/>
    <property type="match status" value="1"/>
</dbReference>
<dbReference type="PANTHER" id="PTHR35293:SF10">
    <property type="entry name" value="EGG CELL-SECRETED PROTEIN 1.2-RELATED"/>
    <property type="match status" value="1"/>
</dbReference>
<evidence type="ECO:0000259" key="10">
    <source>
        <dbReference type="Pfam" id="PF05617"/>
    </source>
</evidence>
<name>A0A2N9INA6_FAGSY</name>
<dbReference type="GO" id="GO:0031410">
    <property type="term" value="C:cytoplasmic vesicle"/>
    <property type="evidence" value="ECO:0007669"/>
    <property type="project" value="UniProtKB-SubCell"/>
</dbReference>
<evidence type="ECO:0000256" key="4">
    <source>
        <dbReference type="ARBA" id="ARBA00022729"/>
    </source>
</evidence>
<keyword evidence="6" id="KW-0968">Cytoplasmic vesicle</keyword>
<dbReference type="InterPro" id="IPR008502">
    <property type="entry name" value="Prolamin-like"/>
</dbReference>
<dbReference type="AlphaFoldDB" id="A0A2N9INA6"/>
<proteinExistence type="inferred from homology"/>
<dbReference type="GO" id="GO:0080155">
    <property type="term" value="P:regulation of double fertilization forming a zygote and endosperm"/>
    <property type="evidence" value="ECO:0007669"/>
    <property type="project" value="UniProtKB-ARBA"/>
</dbReference>
<accession>A0A2N9INA6</accession>
<keyword evidence="4 9" id="KW-0732">Signal</keyword>
<comment type="subcellular location">
    <subcellularLocation>
        <location evidence="1">Cytoplasmic vesicle</location>
    </subcellularLocation>
    <subcellularLocation>
        <location evidence="2">Secreted</location>
    </subcellularLocation>
</comment>
<evidence type="ECO:0000313" key="11">
    <source>
        <dbReference type="EMBL" id="SPD25589.1"/>
    </source>
</evidence>
<organism evidence="11">
    <name type="scientific">Fagus sylvatica</name>
    <name type="common">Beechnut</name>
    <dbReference type="NCBI Taxonomy" id="28930"/>
    <lineage>
        <taxon>Eukaryota</taxon>
        <taxon>Viridiplantae</taxon>
        <taxon>Streptophyta</taxon>
        <taxon>Embryophyta</taxon>
        <taxon>Tracheophyta</taxon>
        <taxon>Spermatophyta</taxon>
        <taxon>Magnoliopsida</taxon>
        <taxon>eudicotyledons</taxon>
        <taxon>Gunneridae</taxon>
        <taxon>Pentapetalae</taxon>
        <taxon>rosids</taxon>
        <taxon>fabids</taxon>
        <taxon>Fagales</taxon>
        <taxon>Fagaceae</taxon>
        <taxon>Fagus</taxon>
    </lineage>
</organism>
<evidence type="ECO:0000256" key="6">
    <source>
        <dbReference type="ARBA" id="ARBA00023329"/>
    </source>
</evidence>
<reference evidence="11" key="1">
    <citation type="submission" date="2018-02" db="EMBL/GenBank/DDBJ databases">
        <authorList>
            <person name="Cohen D.B."/>
            <person name="Kent A.D."/>
        </authorList>
    </citation>
    <scope>NUCLEOTIDE SEQUENCE</scope>
</reference>
<evidence type="ECO:0000256" key="5">
    <source>
        <dbReference type="ARBA" id="ARBA00023279"/>
    </source>
</evidence>
<protein>
    <recommendedName>
        <fullName evidence="10">Prolamin-like domain-containing protein</fullName>
    </recommendedName>
</protein>
<dbReference type="GO" id="GO:2000008">
    <property type="term" value="P:regulation of protein localization to cell surface"/>
    <property type="evidence" value="ECO:0007669"/>
    <property type="project" value="UniProtKB-ARBA"/>
</dbReference>
<evidence type="ECO:0000256" key="7">
    <source>
        <dbReference type="ARBA" id="ARBA00034457"/>
    </source>
</evidence>
<sequence length="102" mass="10743">MATKNMFIVLLVLTSLLANVTSTRDLTLKSGINVPARVEITSGGQSNLSLGCCHVIKTISNKCWPSMLTSIGLKPKQDNVVLHGYCDGVLKPTTASVAGSLV</sequence>